<accession>A0A4P2QDA8</accession>
<dbReference type="EMBL" id="CP012670">
    <property type="protein sequence ID" value="AUX27735.1"/>
    <property type="molecule type" value="Genomic_DNA"/>
</dbReference>
<evidence type="ECO:0000313" key="2">
    <source>
        <dbReference type="Proteomes" id="UP000295781"/>
    </source>
</evidence>
<evidence type="ECO:0000313" key="1">
    <source>
        <dbReference type="EMBL" id="AUX27735.1"/>
    </source>
</evidence>
<dbReference type="AlphaFoldDB" id="A0A4P2QDA8"/>
<protein>
    <submittedName>
        <fullName evidence="1">Uncharacterized protein</fullName>
    </submittedName>
</protein>
<name>A0A4P2QDA8_SORCE</name>
<sequence>MTGRINGGVYRPINMGLYTYTWNNPLVLTDPTGQWPTAEEIEAGLARAGDTVLGFSYGFVLGATPVVGNMAGFLPPPRDTESFRLGMGAGQIAGGVVQMAAGGAIAGGSAAGGVAATVGSGGTAAPVAVPVAVAGVEAAGVLIASGSAAVMQGAVTMQMAATGGNKGGSSAAGGQLKWGNPKSVPTYGHSFERHGAGAKNTARLTGRAAGTKEPQGQWLDNDAAAAFLAEQRSSIAEVKVVEIPKGLGQVVRSDGAIVPATKAVLVPAPNGGYKPHIR</sequence>
<proteinExistence type="predicted"/>
<reference evidence="1 2" key="1">
    <citation type="submission" date="2015-09" db="EMBL/GenBank/DDBJ databases">
        <title>Sorangium comparison.</title>
        <authorList>
            <person name="Zaburannyi N."/>
            <person name="Bunk B."/>
            <person name="Overmann J."/>
            <person name="Mueller R."/>
        </authorList>
    </citation>
    <scope>NUCLEOTIDE SEQUENCE [LARGE SCALE GENOMIC DNA]</scope>
    <source>
        <strain evidence="1 2">So ceGT47</strain>
    </source>
</reference>
<dbReference type="Proteomes" id="UP000295781">
    <property type="component" value="Chromosome"/>
</dbReference>
<gene>
    <name evidence="1" type="ORF">SOCEGT47_083330</name>
</gene>
<organism evidence="1 2">
    <name type="scientific">Sorangium cellulosum</name>
    <name type="common">Polyangium cellulosum</name>
    <dbReference type="NCBI Taxonomy" id="56"/>
    <lineage>
        <taxon>Bacteria</taxon>
        <taxon>Pseudomonadati</taxon>
        <taxon>Myxococcota</taxon>
        <taxon>Polyangia</taxon>
        <taxon>Polyangiales</taxon>
        <taxon>Polyangiaceae</taxon>
        <taxon>Sorangium</taxon>
    </lineage>
</organism>